<protein>
    <recommendedName>
        <fullName evidence="4">Saposin B-type domain-containing protein</fullName>
    </recommendedName>
</protein>
<organism evidence="5 6">
    <name type="scientific">Marchantia polymorpha</name>
    <name type="common">Common liverwort</name>
    <name type="synonym">Marchantia aquatica</name>
    <dbReference type="NCBI Taxonomy" id="3197"/>
    <lineage>
        <taxon>Eukaryota</taxon>
        <taxon>Viridiplantae</taxon>
        <taxon>Streptophyta</taxon>
        <taxon>Embryophyta</taxon>
        <taxon>Marchantiophyta</taxon>
        <taxon>Marchantiopsida</taxon>
        <taxon>Marchantiidae</taxon>
        <taxon>Marchantiales</taxon>
        <taxon>Marchantiaceae</taxon>
        <taxon>Marchantia</taxon>
    </lineage>
</organism>
<reference evidence="6" key="1">
    <citation type="journal article" date="2017" name="Cell">
        <title>Insights into land plant evolution garnered from the Marchantia polymorpha genome.</title>
        <authorList>
            <person name="Bowman J.L."/>
            <person name="Kohchi T."/>
            <person name="Yamato K.T."/>
            <person name="Jenkins J."/>
            <person name="Shu S."/>
            <person name="Ishizaki K."/>
            <person name="Yamaoka S."/>
            <person name="Nishihama R."/>
            <person name="Nakamura Y."/>
            <person name="Berger F."/>
            <person name="Adam C."/>
            <person name="Aki S.S."/>
            <person name="Althoff F."/>
            <person name="Araki T."/>
            <person name="Arteaga-Vazquez M.A."/>
            <person name="Balasubrmanian S."/>
            <person name="Barry K."/>
            <person name="Bauer D."/>
            <person name="Boehm C.R."/>
            <person name="Briginshaw L."/>
            <person name="Caballero-Perez J."/>
            <person name="Catarino B."/>
            <person name="Chen F."/>
            <person name="Chiyoda S."/>
            <person name="Chovatia M."/>
            <person name="Davies K.M."/>
            <person name="Delmans M."/>
            <person name="Demura T."/>
            <person name="Dierschke T."/>
            <person name="Dolan L."/>
            <person name="Dorantes-Acosta A.E."/>
            <person name="Eklund D.M."/>
            <person name="Florent S.N."/>
            <person name="Flores-Sandoval E."/>
            <person name="Fujiyama A."/>
            <person name="Fukuzawa H."/>
            <person name="Galik B."/>
            <person name="Grimanelli D."/>
            <person name="Grimwood J."/>
            <person name="Grossniklaus U."/>
            <person name="Hamada T."/>
            <person name="Haseloff J."/>
            <person name="Hetherington A.J."/>
            <person name="Higo A."/>
            <person name="Hirakawa Y."/>
            <person name="Hundley H.N."/>
            <person name="Ikeda Y."/>
            <person name="Inoue K."/>
            <person name="Inoue S.I."/>
            <person name="Ishida S."/>
            <person name="Jia Q."/>
            <person name="Kakita M."/>
            <person name="Kanazawa T."/>
            <person name="Kawai Y."/>
            <person name="Kawashima T."/>
            <person name="Kennedy M."/>
            <person name="Kinose K."/>
            <person name="Kinoshita T."/>
            <person name="Kohara Y."/>
            <person name="Koide E."/>
            <person name="Komatsu K."/>
            <person name="Kopischke S."/>
            <person name="Kubo M."/>
            <person name="Kyozuka J."/>
            <person name="Lagercrantz U."/>
            <person name="Lin S.S."/>
            <person name="Lindquist E."/>
            <person name="Lipzen A.M."/>
            <person name="Lu C.W."/>
            <person name="De Luna E."/>
            <person name="Martienssen R.A."/>
            <person name="Minamino N."/>
            <person name="Mizutani M."/>
            <person name="Mizutani M."/>
            <person name="Mochizuki N."/>
            <person name="Monte I."/>
            <person name="Mosher R."/>
            <person name="Nagasaki H."/>
            <person name="Nakagami H."/>
            <person name="Naramoto S."/>
            <person name="Nishitani K."/>
            <person name="Ohtani M."/>
            <person name="Okamoto T."/>
            <person name="Okumura M."/>
            <person name="Phillips J."/>
            <person name="Pollak B."/>
            <person name="Reinders A."/>
            <person name="Rovekamp M."/>
            <person name="Sano R."/>
            <person name="Sawa S."/>
            <person name="Schmid M.W."/>
            <person name="Shirakawa M."/>
            <person name="Solano R."/>
            <person name="Spunde A."/>
            <person name="Suetsugu N."/>
            <person name="Sugano S."/>
            <person name="Sugiyama A."/>
            <person name="Sun R."/>
            <person name="Suzuki Y."/>
            <person name="Takenaka M."/>
            <person name="Takezawa D."/>
            <person name="Tomogane H."/>
            <person name="Tsuzuki M."/>
            <person name="Ueda T."/>
            <person name="Umeda M."/>
            <person name="Ward J.M."/>
            <person name="Watanabe Y."/>
            <person name="Yazaki K."/>
            <person name="Yokoyama R."/>
            <person name="Yoshitake Y."/>
            <person name="Yotsui I."/>
            <person name="Zachgo S."/>
            <person name="Schmutz J."/>
        </authorList>
    </citation>
    <scope>NUCLEOTIDE SEQUENCE [LARGE SCALE GENOMIC DNA]</scope>
    <source>
        <strain evidence="6">Tak-1</strain>
    </source>
</reference>
<accession>A0A2R6WM50</accession>
<feature type="region of interest" description="Disordered" evidence="2">
    <location>
        <begin position="288"/>
        <end position="318"/>
    </location>
</feature>
<feature type="domain" description="Saposin B-type" evidence="4">
    <location>
        <begin position="41"/>
        <end position="169"/>
    </location>
</feature>
<dbReference type="InterPro" id="IPR008139">
    <property type="entry name" value="SaposinB_dom"/>
</dbReference>
<feature type="compositionally biased region" description="Low complexity" evidence="2">
    <location>
        <begin position="303"/>
        <end position="318"/>
    </location>
</feature>
<dbReference type="EMBL" id="KZ772747">
    <property type="protein sequence ID" value="PTQ34933.1"/>
    <property type="molecule type" value="Genomic_DNA"/>
</dbReference>
<feature type="compositionally biased region" description="Acidic residues" evidence="2">
    <location>
        <begin position="224"/>
        <end position="237"/>
    </location>
</feature>
<dbReference type="GO" id="GO:0009408">
    <property type="term" value="P:response to heat"/>
    <property type="evidence" value="ECO:0007669"/>
    <property type="project" value="EnsemblPlants"/>
</dbReference>
<dbReference type="OrthoDB" id="202851at2759"/>
<dbReference type="GO" id="GO:0044183">
    <property type="term" value="F:protein folding chaperone"/>
    <property type="evidence" value="ECO:0007669"/>
    <property type="project" value="EnsemblPlants"/>
</dbReference>
<evidence type="ECO:0000256" key="3">
    <source>
        <dbReference type="SAM" id="SignalP"/>
    </source>
</evidence>
<dbReference type="OMA" id="IMKSMEG"/>
<keyword evidence="3" id="KW-0732">Signal</keyword>
<feature type="region of interest" description="Disordered" evidence="2">
    <location>
        <begin position="167"/>
        <end position="189"/>
    </location>
</feature>
<dbReference type="Proteomes" id="UP000244005">
    <property type="component" value="Unassembled WGS sequence"/>
</dbReference>
<evidence type="ECO:0000313" key="5">
    <source>
        <dbReference type="EMBL" id="PTQ34933.1"/>
    </source>
</evidence>
<dbReference type="GO" id="GO:0005783">
    <property type="term" value="C:endoplasmic reticulum"/>
    <property type="evidence" value="ECO:0007669"/>
    <property type="project" value="EnsemblPlants"/>
</dbReference>
<dbReference type="PANTHER" id="PTHR36058">
    <property type="entry name" value="NUCLEOPHOSMIN"/>
    <property type="match status" value="1"/>
</dbReference>
<evidence type="ECO:0000259" key="4">
    <source>
        <dbReference type="PROSITE" id="PS50015"/>
    </source>
</evidence>
<feature type="chain" id="PRO_5015345677" description="Saposin B-type domain-containing protein" evidence="3">
    <location>
        <begin position="26"/>
        <end position="318"/>
    </location>
</feature>
<name>A0A2R6WM50_MARPO</name>
<dbReference type="PROSITE" id="PS50015">
    <property type="entry name" value="SAP_B"/>
    <property type="match status" value="1"/>
</dbReference>
<dbReference type="PANTHER" id="PTHR36058:SF1">
    <property type="entry name" value="NUCLEOPHOSMIN"/>
    <property type="match status" value="1"/>
</dbReference>
<feature type="signal peptide" evidence="3">
    <location>
        <begin position="1"/>
        <end position="25"/>
    </location>
</feature>
<keyword evidence="1" id="KW-1015">Disulfide bond</keyword>
<feature type="region of interest" description="Disordered" evidence="2">
    <location>
        <begin position="220"/>
        <end position="261"/>
    </location>
</feature>
<sequence>MMKRCCLLLLLGAVLLLCLCHESNAQLPKKAIASARKEDVKYIKCGVCEEIVKQLTRQVKKKKEKIAPKKLTELDIINLAENICNLKKEEADWLMFFDLVEEGDKLKLVEQAEEGECNTECRTLERACQEVMGDHDTDVAEFMYKGNVQRAAVSKFLCKDLSKACVGKPPPLPKNRETGPPFSPKPSKDAEMERIMRSMSDMPGAPGMQMFSKEELMKRRFGSEDEDDDDEEEEDDQADQKFTNVAKEHLKKSRSASGIKEQAQAVFGKLKSGLKEAADALRYHAGKFWYGSNGSTKDKRITKSTPKSKSVKSSKSEL</sequence>
<dbReference type="Gramene" id="Mp2g02870.1">
    <property type="protein sequence ID" value="Mp2g02870.1.cds"/>
    <property type="gene ID" value="Mp2g02870"/>
</dbReference>
<evidence type="ECO:0000256" key="2">
    <source>
        <dbReference type="SAM" id="MobiDB-lite"/>
    </source>
</evidence>
<gene>
    <name evidence="5" type="ORF">MARPO_0075s0048</name>
</gene>
<keyword evidence="6" id="KW-1185">Reference proteome</keyword>
<dbReference type="AlphaFoldDB" id="A0A2R6WM50"/>
<evidence type="ECO:0000256" key="1">
    <source>
        <dbReference type="ARBA" id="ARBA00023157"/>
    </source>
</evidence>
<evidence type="ECO:0000313" key="6">
    <source>
        <dbReference type="Proteomes" id="UP000244005"/>
    </source>
</evidence>
<proteinExistence type="predicted"/>